<reference evidence="1 2" key="1">
    <citation type="submission" date="2019-07" db="EMBL/GenBank/DDBJ databases">
        <title>Diversity of Bacteria from Kongsfjorden, Arctic.</title>
        <authorList>
            <person name="Yu Y."/>
        </authorList>
    </citation>
    <scope>NUCLEOTIDE SEQUENCE [LARGE SCALE GENOMIC DNA]</scope>
    <source>
        <strain evidence="1 2">SM1927</strain>
    </source>
</reference>
<dbReference type="Proteomes" id="UP000317938">
    <property type="component" value="Unassembled WGS sequence"/>
</dbReference>
<gene>
    <name evidence="1" type="ORF">FQP85_01420</name>
</gene>
<name>A0ABY3FJ73_9GAMM</name>
<evidence type="ECO:0000313" key="1">
    <source>
        <dbReference type="EMBL" id="TVU86608.1"/>
    </source>
</evidence>
<dbReference type="EMBL" id="VNFF01000001">
    <property type="protein sequence ID" value="TVU86608.1"/>
    <property type="molecule type" value="Genomic_DNA"/>
</dbReference>
<protein>
    <submittedName>
        <fullName evidence="1">Transposase</fullName>
    </submittedName>
</protein>
<comment type="caution">
    <text evidence="1">The sequence shown here is derived from an EMBL/GenBank/DDBJ whole genome shotgun (WGS) entry which is preliminary data.</text>
</comment>
<sequence length="87" mass="9754">MSVKNNHGAATKYYHCVSRCIRRAFLCGEDCFTGKSYEHRRGGEGKLLALVAKTFCIYVCAYAVMNNQQNVATLTTAKNYWPVLIPS</sequence>
<evidence type="ECO:0000313" key="2">
    <source>
        <dbReference type="Proteomes" id="UP000317938"/>
    </source>
</evidence>
<proteinExistence type="predicted"/>
<accession>A0ABY3FJ73</accession>
<dbReference type="PANTHER" id="PTHR34322">
    <property type="entry name" value="TRANSPOSASE, Y1_TNP DOMAIN-CONTAINING"/>
    <property type="match status" value="1"/>
</dbReference>
<organism evidence="1 2">
    <name type="scientific">Pseudoalteromonas neustonica</name>
    <dbReference type="NCBI Taxonomy" id="1840331"/>
    <lineage>
        <taxon>Bacteria</taxon>
        <taxon>Pseudomonadati</taxon>
        <taxon>Pseudomonadota</taxon>
        <taxon>Gammaproteobacteria</taxon>
        <taxon>Alteromonadales</taxon>
        <taxon>Pseudoalteromonadaceae</taxon>
        <taxon>Pseudoalteromonas</taxon>
    </lineage>
</organism>
<dbReference type="PANTHER" id="PTHR34322:SF2">
    <property type="entry name" value="TRANSPOSASE IS200-LIKE DOMAIN-CONTAINING PROTEIN"/>
    <property type="match status" value="1"/>
</dbReference>
<keyword evidence="2" id="KW-1185">Reference proteome</keyword>